<proteinExistence type="predicted"/>
<accession>A0A6M0RNA8</accession>
<protein>
    <submittedName>
        <fullName evidence="1">Uncharacterized protein</fullName>
    </submittedName>
</protein>
<evidence type="ECO:0000313" key="1">
    <source>
        <dbReference type="EMBL" id="NEZ57619.1"/>
    </source>
</evidence>
<dbReference type="Proteomes" id="UP000481033">
    <property type="component" value="Unassembled WGS sequence"/>
</dbReference>
<sequence>MNLELDSISVNQLYQLATEATEKKLITAHGYRGGQYELLRQGEFILLSPSEAIQYLQTLVQPTDINI</sequence>
<gene>
    <name evidence="1" type="ORF">DXZ20_18515</name>
</gene>
<reference evidence="1 2" key="1">
    <citation type="journal article" date="2020" name="Microb. Ecol.">
        <title>Ecogenomics of the Marine Benthic Filamentous Cyanobacterium Adonisia.</title>
        <authorList>
            <person name="Walter J.M."/>
            <person name="Coutinho F.H."/>
            <person name="Leomil L."/>
            <person name="Hargreaves P.I."/>
            <person name="Campeao M.E."/>
            <person name="Vieira V.V."/>
            <person name="Silva B.S."/>
            <person name="Fistarol G.O."/>
            <person name="Salomon P.S."/>
            <person name="Sawabe T."/>
            <person name="Mino S."/>
            <person name="Hosokawa M."/>
            <person name="Miyashita H."/>
            <person name="Maruyama F."/>
            <person name="van Verk M.C."/>
            <person name="Dutilh B.E."/>
            <person name="Thompson C.C."/>
            <person name="Thompson F.L."/>
        </authorList>
    </citation>
    <scope>NUCLEOTIDE SEQUENCE [LARGE SCALE GENOMIC DNA]</scope>
    <source>
        <strain evidence="1 2">CCMR0081</strain>
    </source>
</reference>
<dbReference type="RefSeq" id="WP_163670271.1">
    <property type="nucleotide sequence ID" value="NZ_QXHD01000004.1"/>
</dbReference>
<organism evidence="1 2">
    <name type="scientific">Adonisia turfae CCMR0081</name>
    <dbReference type="NCBI Taxonomy" id="2292702"/>
    <lineage>
        <taxon>Bacteria</taxon>
        <taxon>Bacillati</taxon>
        <taxon>Cyanobacteriota</taxon>
        <taxon>Adonisia</taxon>
        <taxon>Adonisia turfae</taxon>
    </lineage>
</organism>
<evidence type="ECO:0000313" key="2">
    <source>
        <dbReference type="Proteomes" id="UP000481033"/>
    </source>
</evidence>
<name>A0A6M0RNA8_9CYAN</name>
<keyword evidence="2" id="KW-1185">Reference proteome</keyword>
<dbReference type="AlphaFoldDB" id="A0A6M0RNA8"/>
<dbReference type="EMBL" id="QXHD01000004">
    <property type="protein sequence ID" value="NEZ57619.1"/>
    <property type="molecule type" value="Genomic_DNA"/>
</dbReference>
<comment type="caution">
    <text evidence="1">The sequence shown here is derived from an EMBL/GenBank/DDBJ whole genome shotgun (WGS) entry which is preliminary data.</text>
</comment>